<keyword evidence="2" id="KW-1185">Reference proteome</keyword>
<dbReference type="Proteomes" id="UP000814033">
    <property type="component" value="Unassembled WGS sequence"/>
</dbReference>
<sequence>MPVSGYAIGNLMKGRKCILEDCRLRTTFCDITTHDVNRRAQHGPHVMRKTWAALGIAHNPLIVVPAASDDGINVGGERSRSGALNVEPSIHRVSFEIHLSSGFPVGNARGWRKRWGRRKASRMRLEAIHGHAPQIRACRHIWAWALGLYRVTVRIR</sequence>
<comment type="caution">
    <text evidence="1">The sequence shown here is derived from an EMBL/GenBank/DDBJ whole genome shotgun (WGS) entry which is preliminary data.</text>
</comment>
<organism evidence="1 2">
    <name type="scientific">Auriscalpium vulgare</name>
    <dbReference type="NCBI Taxonomy" id="40419"/>
    <lineage>
        <taxon>Eukaryota</taxon>
        <taxon>Fungi</taxon>
        <taxon>Dikarya</taxon>
        <taxon>Basidiomycota</taxon>
        <taxon>Agaricomycotina</taxon>
        <taxon>Agaricomycetes</taxon>
        <taxon>Russulales</taxon>
        <taxon>Auriscalpiaceae</taxon>
        <taxon>Auriscalpium</taxon>
    </lineage>
</organism>
<gene>
    <name evidence="1" type="ORF">FA95DRAFT_1396475</name>
</gene>
<proteinExistence type="predicted"/>
<accession>A0ACB8RQM6</accession>
<evidence type="ECO:0000313" key="1">
    <source>
        <dbReference type="EMBL" id="KAI0046319.1"/>
    </source>
</evidence>
<protein>
    <submittedName>
        <fullName evidence="1">Uncharacterized protein</fullName>
    </submittedName>
</protein>
<dbReference type="EMBL" id="MU275928">
    <property type="protein sequence ID" value="KAI0046319.1"/>
    <property type="molecule type" value="Genomic_DNA"/>
</dbReference>
<reference evidence="1" key="1">
    <citation type="submission" date="2021-02" db="EMBL/GenBank/DDBJ databases">
        <authorList>
            <consortium name="DOE Joint Genome Institute"/>
            <person name="Ahrendt S."/>
            <person name="Looney B.P."/>
            <person name="Miyauchi S."/>
            <person name="Morin E."/>
            <person name="Drula E."/>
            <person name="Courty P.E."/>
            <person name="Chicoki N."/>
            <person name="Fauchery L."/>
            <person name="Kohler A."/>
            <person name="Kuo A."/>
            <person name="Labutti K."/>
            <person name="Pangilinan J."/>
            <person name="Lipzen A."/>
            <person name="Riley R."/>
            <person name="Andreopoulos W."/>
            <person name="He G."/>
            <person name="Johnson J."/>
            <person name="Barry K.W."/>
            <person name="Grigoriev I.V."/>
            <person name="Nagy L."/>
            <person name="Hibbett D."/>
            <person name="Henrissat B."/>
            <person name="Matheny P.B."/>
            <person name="Labbe J."/>
            <person name="Martin F."/>
        </authorList>
    </citation>
    <scope>NUCLEOTIDE SEQUENCE</scope>
    <source>
        <strain evidence="1">FP105234-sp</strain>
    </source>
</reference>
<evidence type="ECO:0000313" key="2">
    <source>
        <dbReference type="Proteomes" id="UP000814033"/>
    </source>
</evidence>
<name>A0ACB8RQM6_9AGAM</name>
<reference evidence="1" key="2">
    <citation type="journal article" date="2022" name="New Phytol.">
        <title>Evolutionary transition to the ectomycorrhizal habit in the genomes of a hyperdiverse lineage of mushroom-forming fungi.</title>
        <authorList>
            <person name="Looney B."/>
            <person name="Miyauchi S."/>
            <person name="Morin E."/>
            <person name="Drula E."/>
            <person name="Courty P.E."/>
            <person name="Kohler A."/>
            <person name="Kuo A."/>
            <person name="LaButti K."/>
            <person name="Pangilinan J."/>
            <person name="Lipzen A."/>
            <person name="Riley R."/>
            <person name="Andreopoulos W."/>
            <person name="He G."/>
            <person name="Johnson J."/>
            <person name="Nolan M."/>
            <person name="Tritt A."/>
            <person name="Barry K.W."/>
            <person name="Grigoriev I.V."/>
            <person name="Nagy L.G."/>
            <person name="Hibbett D."/>
            <person name="Henrissat B."/>
            <person name="Matheny P.B."/>
            <person name="Labbe J."/>
            <person name="Martin F.M."/>
        </authorList>
    </citation>
    <scope>NUCLEOTIDE SEQUENCE</scope>
    <source>
        <strain evidence="1">FP105234-sp</strain>
    </source>
</reference>